<dbReference type="Gramene" id="mRNA:HanXRQr2_Chr12g0524911">
    <property type="protein sequence ID" value="mRNA:HanXRQr2_Chr12g0524911"/>
    <property type="gene ID" value="HanXRQr2_Chr12g0524911"/>
</dbReference>
<keyword evidence="3" id="KW-1185">Reference proteome</keyword>
<name>A0A9K3ENW2_HELAN</name>
<dbReference type="PANTHER" id="PTHR32002">
    <property type="entry name" value="PROTEIN NLP8"/>
    <property type="match status" value="1"/>
</dbReference>
<organism evidence="2 3">
    <name type="scientific">Helianthus annuus</name>
    <name type="common">Common sunflower</name>
    <dbReference type="NCBI Taxonomy" id="4232"/>
    <lineage>
        <taxon>Eukaryota</taxon>
        <taxon>Viridiplantae</taxon>
        <taxon>Streptophyta</taxon>
        <taxon>Embryophyta</taxon>
        <taxon>Tracheophyta</taxon>
        <taxon>Spermatophyta</taxon>
        <taxon>Magnoliopsida</taxon>
        <taxon>eudicotyledons</taxon>
        <taxon>Gunneridae</taxon>
        <taxon>Pentapetalae</taxon>
        <taxon>asterids</taxon>
        <taxon>campanulids</taxon>
        <taxon>Asterales</taxon>
        <taxon>Asteraceae</taxon>
        <taxon>Asteroideae</taxon>
        <taxon>Heliantheae alliance</taxon>
        <taxon>Heliantheae</taxon>
        <taxon>Helianthus</taxon>
    </lineage>
</organism>
<dbReference type="InterPro" id="IPR055081">
    <property type="entry name" value="NLP1-9_GAF"/>
</dbReference>
<sequence>MLDARTLTNSNSGNRSILTLRNIWRSYCGRQAFWVHGHESFGSVDDYDSNNGTDDDREVNLKIYSAFEGVNSFPFKRIIFQFWRPLDDGGGGRLLLESYRNAFAVSPYNRRLRDNYRVCSTKYQYSIDQGDNKINHPAWIINGGPVVTTFLNRFPEVVLDMRDHQGSPLAVCGLECDLKCCVMLPVFHSASSECVGVVECSMKHPALLLPIFIELKRELERVGLLTIFPVQGSWPHKTISGDMEVAKLEIEKALEIVCESHDLTLGQVWIPYEPNACQKFLVKLSGYSVYFDDDPLSSIKDFYDKFDVISLNTGAGGLAWKTLQTHQPHLCRNIYKVSDNKGVLALLSANAKSKCASFVICLRSAHTRELDYSFEFFWPCTRNHLLLLETLLLTLRNYLPSFKFASGEQLGDELFVVDVESSSLSTTIKILPGNKLSEAPKALNETRATVGVTRKYTLTDVNNPEGAAADDDLAILASYRYESLLFYLPSSSTFENVMEKLNKEFELDPARSYKVQYEVSPGQWCGLTCLESCQRIEDMGLIKLRVLPTVREAGWRWITNT</sequence>
<reference evidence="2" key="2">
    <citation type="submission" date="2020-06" db="EMBL/GenBank/DDBJ databases">
        <title>Helianthus annuus Genome sequencing and assembly Release 2.</title>
        <authorList>
            <person name="Gouzy J."/>
            <person name="Langlade N."/>
            <person name="Munos S."/>
        </authorList>
    </citation>
    <scope>NUCLEOTIDE SEQUENCE</scope>
    <source>
        <tissue evidence="2">Leaves</tissue>
    </source>
</reference>
<dbReference type="InterPro" id="IPR045012">
    <property type="entry name" value="NLP"/>
</dbReference>
<proteinExistence type="predicted"/>
<dbReference type="GO" id="GO:0003700">
    <property type="term" value="F:DNA-binding transcription factor activity"/>
    <property type="evidence" value="ECO:0007669"/>
    <property type="project" value="InterPro"/>
</dbReference>
<reference evidence="2" key="1">
    <citation type="journal article" date="2017" name="Nature">
        <title>The sunflower genome provides insights into oil metabolism, flowering and Asterid evolution.</title>
        <authorList>
            <person name="Badouin H."/>
            <person name="Gouzy J."/>
            <person name="Grassa C.J."/>
            <person name="Murat F."/>
            <person name="Staton S.E."/>
            <person name="Cottret L."/>
            <person name="Lelandais-Briere C."/>
            <person name="Owens G.L."/>
            <person name="Carrere S."/>
            <person name="Mayjonade B."/>
            <person name="Legrand L."/>
            <person name="Gill N."/>
            <person name="Kane N.C."/>
            <person name="Bowers J.E."/>
            <person name="Hubner S."/>
            <person name="Bellec A."/>
            <person name="Berard A."/>
            <person name="Berges H."/>
            <person name="Blanchet N."/>
            <person name="Boniface M.C."/>
            <person name="Brunel D."/>
            <person name="Catrice O."/>
            <person name="Chaidir N."/>
            <person name="Claudel C."/>
            <person name="Donnadieu C."/>
            <person name="Faraut T."/>
            <person name="Fievet G."/>
            <person name="Helmstetter N."/>
            <person name="King M."/>
            <person name="Knapp S.J."/>
            <person name="Lai Z."/>
            <person name="Le Paslier M.C."/>
            <person name="Lippi Y."/>
            <person name="Lorenzon L."/>
            <person name="Mandel J.R."/>
            <person name="Marage G."/>
            <person name="Marchand G."/>
            <person name="Marquand E."/>
            <person name="Bret-Mestries E."/>
            <person name="Morien E."/>
            <person name="Nambeesan S."/>
            <person name="Nguyen T."/>
            <person name="Pegot-Espagnet P."/>
            <person name="Pouilly N."/>
            <person name="Raftis F."/>
            <person name="Sallet E."/>
            <person name="Schiex T."/>
            <person name="Thomas J."/>
            <person name="Vandecasteele C."/>
            <person name="Vares D."/>
            <person name="Vear F."/>
            <person name="Vautrin S."/>
            <person name="Crespi M."/>
            <person name="Mangin B."/>
            <person name="Burke J.M."/>
            <person name="Salse J."/>
            <person name="Munos S."/>
            <person name="Vincourt P."/>
            <person name="Rieseberg L.H."/>
            <person name="Langlade N.B."/>
        </authorList>
    </citation>
    <scope>NUCLEOTIDE SEQUENCE</scope>
    <source>
        <tissue evidence="2">Leaves</tissue>
    </source>
</reference>
<evidence type="ECO:0000313" key="2">
    <source>
        <dbReference type="EMBL" id="KAF5776498.1"/>
    </source>
</evidence>
<dbReference type="PANTHER" id="PTHR32002:SF49">
    <property type="entry name" value="BILE ACID:SODIUM SYMPORTER_ARSENICAL RESISTANCE PROTEIN ACR3-RELATED"/>
    <property type="match status" value="1"/>
</dbReference>
<gene>
    <name evidence="2" type="ORF">HanXRQr2_Chr12g0524911</name>
</gene>
<dbReference type="OrthoDB" id="1722787at2759"/>
<dbReference type="EMBL" id="MNCJ02000327">
    <property type="protein sequence ID" value="KAF5776498.1"/>
    <property type="molecule type" value="Genomic_DNA"/>
</dbReference>
<comment type="caution">
    <text evidence="2">The sequence shown here is derived from an EMBL/GenBank/DDBJ whole genome shotgun (WGS) entry which is preliminary data.</text>
</comment>
<accession>A0A9K3ENW2</accession>
<dbReference type="Proteomes" id="UP000215914">
    <property type="component" value="Unassembled WGS sequence"/>
</dbReference>
<protein>
    <recommendedName>
        <fullName evidence="1">NLP1-9 GAF domain-containing protein</fullName>
    </recommendedName>
</protein>
<dbReference type="Pfam" id="PF22922">
    <property type="entry name" value="GAF_NLP"/>
    <property type="match status" value="1"/>
</dbReference>
<dbReference type="AlphaFoldDB" id="A0A9K3ENW2"/>
<feature type="domain" description="NLP1-9 GAF" evidence="1">
    <location>
        <begin position="245"/>
        <end position="395"/>
    </location>
</feature>
<evidence type="ECO:0000259" key="1">
    <source>
        <dbReference type="Pfam" id="PF22922"/>
    </source>
</evidence>
<evidence type="ECO:0000313" key="3">
    <source>
        <dbReference type="Proteomes" id="UP000215914"/>
    </source>
</evidence>